<dbReference type="EMBL" id="JBEPBX010000048">
    <property type="protein sequence ID" value="MER6617987.1"/>
    <property type="molecule type" value="Genomic_DNA"/>
</dbReference>
<dbReference type="RefSeq" id="WP_351978966.1">
    <property type="nucleotide sequence ID" value="NZ_JBEPBX010000048.1"/>
</dbReference>
<proteinExistence type="predicted"/>
<name>A0ABV1V4N2_9ACTN</name>
<dbReference type="PANTHER" id="PTHR43767:SF12">
    <property type="entry name" value="AMP-DEPENDENT SYNTHETASE AND LIGASE"/>
    <property type="match status" value="1"/>
</dbReference>
<dbReference type="SUPFAM" id="SSF56801">
    <property type="entry name" value="Acetyl-CoA synthetase-like"/>
    <property type="match status" value="1"/>
</dbReference>
<dbReference type="PANTHER" id="PTHR43767">
    <property type="entry name" value="LONG-CHAIN-FATTY-ACID--COA LIGASE"/>
    <property type="match status" value="1"/>
</dbReference>
<keyword evidence="3" id="KW-1185">Reference proteome</keyword>
<dbReference type="Gene3D" id="3.30.300.30">
    <property type="match status" value="1"/>
</dbReference>
<feature type="domain" description="AMP-binding enzyme C-terminal" evidence="1">
    <location>
        <begin position="55"/>
        <end position="130"/>
    </location>
</feature>
<dbReference type="Pfam" id="PF13193">
    <property type="entry name" value="AMP-binding_C"/>
    <property type="match status" value="1"/>
</dbReference>
<dbReference type="InterPro" id="IPR050237">
    <property type="entry name" value="ATP-dep_AMP-bd_enzyme"/>
</dbReference>
<dbReference type="Proteomes" id="UP001445472">
    <property type="component" value="Unassembled WGS sequence"/>
</dbReference>
<dbReference type="InterPro" id="IPR042099">
    <property type="entry name" value="ANL_N_sf"/>
</dbReference>
<dbReference type="InterPro" id="IPR025110">
    <property type="entry name" value="AMP-bd_C"/>
</dbReference>
<accession>A0ABV1V4N2</accession>
<organism evidence="2 3">
    <name type="scientific">Streptomyces xantholiticus</name>
    <dbReference type="NCBI Taxonomy" id="68285"/>
    <lineage>
        <taxon>Bacteria</taxon>
        <taxon>Bacillati</taxon>
        <taxon>Actinomycetota</taxon>
        <taxon>Actinomycetes</taxon>
        <taxon>Kitasatosporales</taxon>
        <taxon>Streptomycetaceae</taxon>
        <taxon>Streptomyces</taxon>
    </lineage>
</organism>
<evidence type="ECO:0000313" key="3">
    <source>
        <dbReference type="Proteomes" id="UP001445472"/>
    </source>
</evidence>
<dbReference type="Gene3D" id="3.40.50.12780">
    <property type="entry name" value="N-terminal domain of ligase-like"/>
    <property type="match status" value="1"/>
</dbReference>
<reference evidence="2 3" key="1">
    <citation type="submission" date="2024-06" db="EMBL/GenBank/DDBJ databases">
        <title>The Natural Products Discovery Center: Release of the First 8490 Sequenced Strains for Exploring Actinobacteria Biosynthetic Diversity.</title>
        <authorList>
            <person name="Kalkreuter E."/>
            <person name="Kautsar S.A."/>
            <person name="Yang D."/>
            <person name="Bader C.D."/>
            <person name="Teijaro C.N."/>
            <person name="Fluegel L."/>
            <person name="Davis C.M."/>
            <person name="Simpson J.R."/>
            <person name="Lauterbach L."/>
            <person name="Steele A.D."/>
            <person name="Gui C."/>
            <person name="Meng S."/>
            <person name="Li G."/>
            <person name="Viehrig K."/>
            <person name="Ye F."/>
            <person name="Su P."/>
            <person name="Kiefer A.F."/>
            <person name="Nichols A."/>
            <person name="Cepeda A.J."/>
            <person name="Yan W."/>
            <person name="Fan B."/>
            <person name="Jiang Y."/>
            <person name="Adhikari A."/>
            <person name="Zheng C.-J."/>
            <person name="Schuster L."/>
            <person name="Cowan T.M."/>
            <person name="Smanski M.J."/>
            <person name="Chevrette M.G."/>
            <person name="De Carvalho L.P.S."/>
            <person name="Shen B."/>
        </authorList>
    </citation>
    <scope>NUCLEOTIDE SEQUENCE [LARGE SCALE GENOMIC DNA]</scope>
    <source>
        <strain evidence="2 3">NPDC000837</strain>
    </source>
</reference>
<protein>
    <submittedName>
        <fullName evidence="2">Acyl-CoA synthetase</fullName>
    </submittedName>
</protein>
<comment type="caution">
    <text evidence="2">The sequence shown here is derived from an EMBL/GenBank/DDBJ whole genome shotgun (WGS) entry which is preliminary data.</text>
</comment>
<evidence type="ECO:0000259" key="1">
    <source>
        <dbReference type="Pfam" id="PF13193"/>
    </source>
</evidence>
<sequence>MKGYYGRPEATAEVIRDGWLRTGDLARRDKDGFYYIVDRSKDLIIRGGFNVYPREIEEVLMTHPQVSLAAVIGVPHDSHGEEIKAYVIPEPESSLTTDELVAWAKGEMASYKYPRIVEFVPSLPMTATGKILKRELARRTMQ</sequence>
<gene>
    <name evidence="2" type="ORF">ABT276_32690</name>
</gene>
<evidence type="ECO:0000313" key="2">
    <source>
        <dbReference type="EMBL" id="MER6617987.1"/>
    </source>
</evidence>
<dbReference type="InterPro" id="IPR045851">
    <property type="entry name" value="AMP-bd_C_sf"/>
</dbReference>